<feature type="transmembrane region" description="Helical" evidence="4">
    <location>
        <begin position="91"/>
        <end position="109"/>
    </location>
</feature>
<dbReference type="PANTHER" id="PTHR10161">
    <property type="entry name" value="TARTRATE-RESISTANT ACID PHOSPHATASE TYPE 5"/>
    <property type="match status" value="1"/>
</dbReference>
<organism evidence="7 8">
    <name type="scientific">Humisphaera borealis</name>
    <dbReference type="NCBI Taxonomy" id="2807512"/>
    <lineage>
        <taxon>Bacteria</taxon>
        <taxon>Pseudomonadati</taxon>
        <taxon>Planctomycetota</taxon>
        <taxon>Phycisphaerae</taxon>
        <taxon>Tepidisphaerales</taxon>
        <taxon>Tepidisphaeraceae</taxon>
        <taxon>Humisphaera</taxon>
    </lineage>
</organism>
<feature type="compositionally biased region" description="Low complexity" evidence="3">
    <location>
        <begin position="816"/>
        <end position="832"/>
    </location>
</feature>
<reference evidence="7 8" key="1">
    <citation type="submission" date="2020-10" db="EMBL/GenBank/DDBJ databases">
        <title>Wide distribution of Phycisphaera-like planctomycetes from WD2101 soil group in peatlands and genome analysis of the first cultivated representative.</title>
        <authorList>
            <person name="Dedysh S.N."/>
            <person name="Beletsky A.V."/>
            <person name="Ivanova A."/>
            <person name="Kulichevskaya I.S."/>
            <person name="Suzina N.E."/>
            <person name="Philippov D.A."/>
            <person name="Rakitin A.L."/>
            <person name="Mardanov A.V."/>
            <person name="Ravin N.V."/>
        </authorList>
    </citation>
    <scope>NUCLEOTIDE SEQUENCE [LARGE SCALE GENOMIC DNA]</scope>
    <source>
        <strain evidence="7 8">M1803</strain>
    </source>
</reference>
<dbReference type="SUPFAM" id="SSF56300">
    <property type="entry name" value="Metallo-dependent phosphatases"/>
    <property type="match status" value="1"/>
</dbReference>
<keyword evidence="8" id="KW-1185">Reference proteome</keyword>
<feature type="transmembrane region" description="Helical" evidence="4">
    <location>
        <begin position="318"/>
        <end position="337"/>
    </location>
</feature>
<evidence type="ECO:0000313" key="7">
    <source>
        <dbReference type="EMBL" id="QOV89040.1"/>
    </source>
</evidence>
<name>A0A7M2WX07_9BACT</name>
<feature type="transmembrane region" description="Helical" evidence="4">
    <location>
        <begin position="296"/>
        <end position="312"/>
    </location>
</feature>
<feature type="transmembrane region" description="Helical" evidence="4">
    <location>
        <begin position="261"/>
        <end position="284"/>
    </location>
</feature>
<dbReference type="InterPro" id="IPR038731">
    <property type="entry name" value="RgtA/B/C-like"/>
</dbReference>
<dbReference type="Gene3D" id="3.60.21.10">
    <property type="match status" value="1"/>
</dbReference>
<dbReference type="InterPro" id="IPR051558">
    <property type="entry name" value="Metallophosphoesterase_PAP"/>
</dbReference>
<feature type="transmembrane region" description="Helical" evidence="4">
    <location>
        <begin position="170"/>
        <end position="200"/>
    </location>
</feature>
<protein>
    <submittedName>
        <fullName evidence="7">Metallophosphoesterase</fullName>
    </submittedName>
</protein>
<feature type="transmembrane region" description="Helical" evidence="4">
    <location>
        <begin position="410"/>
        <end position="429"/>
    </location>
</feature>
<evidence type="ECO:0000259" key="6">
    <source>
        <dbReference type="Pfam" id="PF13231"/>
    </source>
</evidence>
<keyword evidence="4" id="KW-0472">Membrane</keyword>
<dbReference type="AlphaFoldDB" id="A0A7M2WX07"/>
<evidence type="ECO:0000313" key="8">
    <source>
        <dbReference type="Proteomes" id="UP000593765"/>
    </source>
</evidence>
<keyword evidence="4" id="KW-0812">Transmembrane</keyword>
<dbReference type="EMBL" id="CP063458">
    <property type="protein sequence ID" value="QOV89040.1"/>
    <property type="molecule type" value="Genomic_DNA"/>
</dbReference>
<evidence type="ECO:0000256" key="3">
    <source>
        <dbReference type="SAM" id="MobiDB-lite"/>
    </source>
</evidence>
<dbReference type="RefSeq" id="WP_206292053.1">
    <property type="nucleotide sequence ID" value="NZ_CP063458.1"/>
</dbReference>
<proteinExistence type="predicted"/>
<feature type="domain" description="Glycosyltransferase RgtA/B/C/D-like" evidence="6">
    <location>
        <begin position="68"/>
        <end position="231"/>
    </location>
</feature>
<evidence type="ECO:0000259" key="5">
    <source>
        <dbReference type="Pfam" id="PF00149"/>
    </source>
</evidence>
<feature type="transmembrane region" description="Helical" evidence="4">
    <location>
        <begin position="349"/>
        <end position="370"/>
    </location>
</feature>
<gene>
    <name evidence="7" type="ORF">IPV69_22895</name>
</gene>
<dbReference type="InterPro" id="IPR004843">
    <property type="entry name" value="Calcineurin-like_PHP"/>
</dbReference>
<evidence type="ECO:0000256" key="1">
    <source>
        <dbReference type="ARBA" id="ARBA00022729"/>
    </source>
</evidence>
<keyword evidence="2" id="KW-0378">Hydrolase</keyword>
<dbReference type="Pfam" id="PF00149">
    <property type="entry name" value="Metallophos"/>
    <property type="match status" value="1"/>
</dbReference>
<dbReference type="InterPro" id="IPR029052">
    <property type="entry name" value="Metallo-depent_PP-like"/>
</dbReference>
<accession>A0A7M2WX07</accession>
<keyword evidence="4" id="KW-1133">Transmembrane helix</keyword>
<dbReference type="Pfam" id="PF13231">
    <property type="entry name" value="PMT_2"/>
    <property type="match status" value="1"/>
</dbReference>
<feature type="transmembrane region" description="Helical" evidence="4">
    <location>
        <begin position="212"/>
        <end position="231"/>
    </location>
</feature>
<feature type="region of interest" description="Disordered" evidence="3">
    <location>
        <begin position="809"/>
        <end position="832"/>
    </location>
</feature>
<keyword evidence="1" id="KW-0732">Signal</keyword>
<feature type="domain" description="Calcineurin-like phosphoesterase" evidence="5">
    <location>
        <begin position="552"/>
        <end position="749"/>
    </location>
</feature>
<dbReference type="PANTHER" id="PTHR10161:SF14">
    <property type="entry name" value="TARTRATE-RESISTANT ACID PHOSPHATASE TYPE 5"/>
    <property type="match status" value="1"/>
</dbReference>
<dbReference type="KEGG" id="hbs:IPV69_22895"/>
<feature type="transmembrane region" description="Helical" evidence="4">
    <location>
        <begin position="376"/>
        <end position="398"/>
    </location>
</feature>
<dbReference type="Proteomes" id="UP000593765">
    <property type="component" value="Chromosome"/>
</dbReference>
<sequence>MARLTRLLLREDVLWVGALVLILLFTGLSAADRPEEVAVLDTARQMLGGGFDRWMIPRIEGSARLEGPPLAYWLAAGSYKIFGVREFAGRLPFAIAGWLTALLTCRFATRLYGRRAGWLAGVGLLGTWLFARHTQLAEPDMLAALFVTLGVYAIHNACDPNNPAGKPRRLFHIAGLAIGLTALSNGLPAVFPVLFLLGIAGASRSTQPLVRFVRSGAPLTALAVMLPWLIFVVQRLGSDALFIELRGAIYGTGVTEPLYSYAPWLVAGLAPWTGLALLALIIAGARLPYDRRSQRVFWWLGATLVPLLLIGTHQRQFLLPALPPILVLTGWLVDRWLRMPMSSRLVRYCRRVAVGTAACLGGAIAIPFAASTERGTLGWADAAAVGGLVLLVAALFWLRVRLRSTPAAGIYRTVVASGVAVTLLVGLWLPTLQPINARSMSRLLTDQFGPRQYCFYGTGDPALAYSLRRSAPVLSQREQLEELLVREPRTVVLLIGDNSQSLPGLPTGLVVRATFKQGVRTLHACEYAPEILTPPDGVIVGRISPQERQVNLLVTGDWGQETIAQAEVAATMSLYGVWHRPPIDAVMFVGDNFYVPLRDTNDSAWQVLFEKRFRTSDLPIPFYAILGNHDYEGHKDGVQLAYAREHPGTRWKMPARWYRVDLPPDRPLVTALMLDSNHSDLTPADWAAQKRWLADQLSQPRSARWTIALAHHPLFSNGMHGDSALLQREWGDLLQRGKVDFYIAGHDHDMQHLEIPGYSTQFLVCGGGGAEIRAMRRDDRGPFSRSMHGFTHLRFGELAMEAACVDQRGKQAHLLSHPPASASSTRPSADPR</sequence>
<evidence type="ECO:0000256" key="4">
    <source>
        <dbReference type="SAM" id="Phobius"/>
    </source>
</evidence>
<dbReference type="GO" id="GO:0016787">
    <property type="term" value="F:hydrolase activity"/>
    <property type="evidence" value="ECO:0007669"/>
    <property type="project" value="UniProtKB-KW"/>
</dbReference>
<evidence type="ECO:0000256" key="2">
    <source>
        <dbReference type="ARBA" id="ARBA00022801"/>
    </source>
</evidence>
<feature type="transmembrane region" description="Helical" evidence="4">
    <location>
        <begin position="116"/>
        <end position="131"/>
    </location>
</feature>